<sequence length="145" mass="16111">MGLDELRIVLNAITRRAVLLRMIFKSRQIPLEPTGGMPSSLSTFTCHRKNRFVAVPGLTQTQCSPWSSTPGTFIEHNPAQIEVTVSFSWYRSMSMNISAKMSSIIHGAPCKKLALDISTNELIIGTHRFEISPGIRNIPEGRQDA</sequence>
<accession>A0A2A6B6V0</accession>
<name>A0A2A6B6V0_PRIPA</name>
<dbReference type="AlphaFoldDB" id="A0A2A6B6V0"/>
<reference evidence="2" key="1">
    <citation type="journal article" date="2008" name="Nat. Genet.">
        <title>The Pristionchus pacificus genome provides a unique perspective on nematode lifestyle and parasitism.</title>
        <authorList>
            <person name="Dieterich C."/>
            <person name="Clifton S.W."/>
            <person name="Schuster L.N."/>
            <person name="Chinwalla A."/>
            <person name="Delehaunty K."/>
            <person name="Dinkelacker I."/>
            <person name="Fulton L."/>
            <person name="Fulton R."/>
            <person name="Godfrey J."/>
            <person name="Minx P."/>
            <person name="Mitreva M."/>
            <person name="Roeseler W."/>
            <person name="Tian H."/>
            <person name="Witte H."/>
            <person name="Yang S.P."/>
            <person name="Wilson R.K."/>
            <person name="Sommer R.J."/>
        </authorList>
    </citation>
    <scope>NUCLEOTIDE SEQUENCE [LARGE SCALE GENOMIC DNA]</scope>
    <source>
        <strain evidence="2">PS312</strain>
    </source>
</reference>
<keyword evidence="2" id="KW-1185">Reference proteome</keyword>
<evidence type="ECO:0000313" key="2">
    <source>
        <dbReference type="Proteomes" id="UP000005239"/>
    </source>
</evidence>
<evidence type="ECO:0000313" key="1">
    <source>
        <dbReference type="EnsemblMetazoa" id="PPA43833.1"/>
    </source>
</evidence>
<gene>
    <name evidence="1" type="primary">WBGene00282202</name>
</gene>
<dbReference type="EnsemblMetazoa" id="PPA43833.1">
    <property type="protein sequence ID" value="PPA43833.1"/>
    <property type="gene ID" value="WBGene00282202"/>
</dbReference>
<reference evidence="1" key="2">
    <citation type="submission" date="2022-06" db="UniProtKB">
        <authorList>
            <consortium name="EnsemblMetazoa"/>
        </authorList>
    </citation>
    <scope>IDENTIFICATION</scope>
    <source>
        <strain evidence="1">PS312</strain>
    </source>
</reference>
<accession>A0A8R1V1I7</accession>
<dbReference type="Proteomes" id="UP000005239">
    <property type="component" value="Unassembled WGS sequence"/>
</dbReference>
<organism evidence="1 2">
    <name type="scientific">Pristionchus pacificus</name>
    <name type="common">Parasitic nematode worm</name>
    <dbReference type="NCBI Taxonomy" id="54126"/>
    <lineage>
        <taxon>Eukaryota</taxon>
        <taxon>Metazoa</taxon>
        <taxon>Ecdysozoa</taxon>
        <taxon>Nematoda</taxon>
        <taxon>Chromadorea</taxon>
        <taxon>Rhabditida</taxon>
        <taxon>Rhabditina</taxon>
        <taxon>Diplogasteromorpha</taxon>
        <taxon>Diplogasteroidea</taxon>
        <taxon>Neodiplogasteridae</taxon>
        <taxon>Pristionchus</taxon>
    </lineage>
</organism>
<protein>
    <submittedName>
        <fullName evidence="1">Uncharacterized protein</fullName>
    </submittedName>
</protein>
<proteinExistence type="predicted"/>